<keyword evidence="1" id="KW-0812">Transmembrane</keyword>
<dbReference type="PATRIC" id="fig|1194404.4.peg.2073"/>
<feature type="transmembrane region" description="Helical" evidence="1">
    <location>
        <begin position="15"/>
        <end position="33"/>
    </location>
</feature>
<dbReference type="EMBL" id="AOKG01000656">
    <property type="protein sequence ID" value="EPN58738.1"/>
    <property type="molecule type" value="Genomic_DNA"/>
</dbReference>
<proteinExistence type="predicted"/>
<sequence>MFTKALFQAVHLQRMYAFLVGANLFAKALFLMINLQWMYRPRIAAPVAPTAFGQNQKRACALRRL</sequence>
<organism evidence="2 3">
    <name type="scientific">Pseudomonas syringae pv. actinidiae ICMP 18807</name>
    <dbReference type="NCBI Taxonomy" id="1194404"/>
    <lineage>
        <taxon>Bacteria</taxon>
        <taxon>Pseudomonadati</taxon>
        <taxon>Pseudomonadota</taxon>
        <taxon>Gammaproteobacteria</taxon>
        <taxon>Pseudomonadales</taxon>
        <taxon>Pseudomonadaceae</taxon>
        <taxon>Pseudomonas</taxon>
        <taxon>Pseudomonas syringae</taxon>
    </lineage>
</organism>
<evidence type="ECO:0000313" key="3">
    <source>
        <dbReference type="Proteomes" id="UP000015729"/>
    </source>
</evidence>
<gene>
    <name evidence="2" type="ORF">A244_09950</name>
</gene>
<keyword evidence="1" id="KW-0472">Membrane</keyword>
<name>S6VXP5_PSESF</name>
<dbReference type="Proteomes" id="UP000015729">
    <property type="component" value="Unassembled WGS sequence"/>
</dbReference>
<evidence type="ECO:0000313" key="2">
    <source>
        <dbReference type="EMBL" id="EPN58738.1"/>
    </source>
</evidence>
<evidence type="ECO:0000256" key="1">
    <source>
        <dbReference type="SAM" id="Phobius"/>
    </source>
</evidence>
<accession>S6VXP5</accession>
<comment type="caution">
    <text evidence="2">The sequence shown here is derived from an EMBL/GenBank/DDBJ whole genome shotgun (WGS) entry which is preliminary data.</text>
</comment>
<protein>
    <submittedName>
        <fullName evidence="2">Uncharacterized protein</fullName>
    </submittedName>
</protein>
<dbReference type="AlphaFoldDB" id="S6VXP5"/>
<keyword evidence="1" id="KW-1133">Transmembrane helix</keyword>
<reference evidence="2 3" key="1">
    <citation type="journal article" date="2013" name="PLoS Pathog.">
        <title>Genomic analysis of the Kiwifruit pathogen Pseudomonas syringae pv. actinidiae provides insight into the origins of an emergent plant disease.</title>
        <authorList>
            <person name="McCann H.C."/>
            <person name="Rikkerink E.H."/>
            <person name="Bertels F."/>
            <person name="Fiers M."/>
            <person name="Lu A."/>
            <person name="Rees-George J."/>
            <person name="Andersen M.T."/>
            <person name="Gleave A.P."/>
            <person name="Haubold B."/>
            <person name="Wohlers M.W."/>
            <person name="Guttman D.S."/>
            <person name="Wang P.W."/>
            <person name="Straub C."/>
            <person name="Vanneste J.L."/>
            <person name="Rainey P.B."/>
            <person name="Templeton M.D."/>
        </authorList>
    </citation>
    <scope>NUCLEOTIDE SEQUENCE [LARGE SCALE GENOMIC DNA]</scope>
    <source>
        <strain evidence="2 3">ICMP 18807</strain>
    </source>
</reference>